<dbReference type="SUPFAM" id="SSF81345">
    <property type="entry name" value="ABC transporter involved in vitamin B12 uptake, BtuC"/>
    <property type="match status" value="1"/>
</dbReference>
<dbReference type="RefSeq" id="WP_109942211.1">
    <property type="nucleotide sequence ID" value="NZ_CP176366.1"/>
</dbReference>
<dbReference type="OrthoDB" id="27848at2157"/>
<dbReference type="InterPro" id="IPR037294">
    <property type="entry name" value="ABC_BtuC-like"/>
</dbReference>
<feature type="transmembrane region" description="Helical" evidence="11">
    <location>
        <begin position="172"/>
        <end position="195"/>
    </location>
</feature>
<dbReference type="PANTHER" id="PTHR30472">
    <property type="entry name" value="FERRIC ENTEROBACTIN TRANSPORT SYSTEM PERMEASE PROTEIN"/>
    <property type="match status" value="1"/>
</dbReference>
<gene>
    <name evidence="12" type="ORF">DLD82_16375</name>
</gene>
<dbReference type="InterPro" id="IPR000522">
    <property type="entry name" value="ABC_transptr_permease_BtuC"/>
</dbReference>
<keyword evidence="7 11" id="KW-0472">Membrane</keyword>
<keyword evidence="13" id="KW-1185">Reference proteome</keyword>
<evidence type="ECO:0000256" key="8">
    <source>
        <dbReference type="ARBA" id="ARBA00053891"/>
    </source>
</evidence>
<dbReference type="AlphaFoldDB" id="A0A2V2MXU4"/>
<evidence type="ECO:0000313" key="13">
    <source>
        <dbReference type="Proteomes" id="UP000245934"/>
    </source>
</evidence>
<dbReference type="FunFam" id="1.10.3470.10:FF:000001">
    <property type="entry name" value="Vitamin B12 ABC transporter permease BtuC"/>
    <property type="match status" value="1"/>
</dbReference>
<dbReference type="Pfam" id="PF01032">
    <property type="entry name" value="FecCD"/>
    <property type="match status" value="1"/>
</dbReference>
<keyword evidence="6 11" id="KW-1133">Transmembrane helix</keyword>
<evidence type="ECO:0000256" key="2">
    <source>
        <dbReference type="ARBA" id="ARBA00007935"/>
    </source>
</evidence>
<evidence type="ECO:0000256" key="9">
    <source>
        <dbReference type="ARBA" id="ARBA00064420"/>
    </source>
</evidence>
<evidence type="ECO:0000256" key="11">
    <source>
        <dbReference type="SAM" id="Phobius"/>
    </source>
</evidence>
<reference evidence="12 13" key="1">
    <citation type="submission" date="2018-05" db="EMBL/GenBank/DDBJ databases">
        <title>Draft genome of Methanospirillum stamsii Pt1.</title>
        <authorList>
            <person name="Dueholm M.S."/>
            <person name="Nielsen P.H."/>
            <person name="Bakmann L.F."/>
            <person name="Otzen D.E."/>
        </authorList>
    </citation>
    <scope>NUCLEOTIDE SEQUENCE [LARGE SCALE GENOMIC DNA]</scope>
    <source>
        <strain evidence="12 13">Pt1</strain>
    </source>
</reference>
<evidence type="ECO:0000256" key="7">
    <source>
        <dbReference type="ARBA" id="ARBA00023136"/>
    </source>
</evidence>
<keyword evidence="3" id="KW-0813">Transport</keyword>
<evidence type="ECO:0000256" key="6">
    <source>
        <dbReference type="ARBA" id="ARBA00022989"/>
    </source>
</evidence>
<organism evidence="12 13">
    <name type="scientific">Methanospirillum stamsii</name>
    <dbReference type="NCBI Taxonomy" id="1277351"/>
    <lineage>
        <taxon>Archaea</taxon>
        <taxon>Methanobacteriati</taxon>
        <taxon>Methanobacteriota</taxon>
        <taxon>Stenosarchaea group</taxon>
        <taxon>Methanomicrobia</taxon>
        <taxon>Methanomicrobiales</taxon>
        <taxon>Methanospirillaceae</taxon>
        <taxon>Methanospirillum</taxon>
    </lineage>
</organism>
<keyword evidence="5 11" id="KW-0812">Transmembrane</keyword>
<evidence type="ECO:0000256" key="10">
    <source>
        <dbReference type="ARBA" id="ARBA00071366"/>
    </source>
</evidence>
<comment type="similarity">
    <text evidence="2">Belongs to the binding-protein-dependent transport system permease family. FecCD subfamily.</text>
</comment>
<dbReference type="EMBL" id="QGMZ01000046">
    <property type="protein sequence ID" value="PWR70206.1"/>
    <property type="molecule type" value="Genomic_DNA"/>
</dbReference>
<evidence type="ECO:0000256" key="3">
    <source>
        <dbReference type="ARBA" id="ARBA00022448"/>
    </source>
</evidence>
<dbReference type="GO" id="GO:0033214">
    <property type="term" value="P:siderophore-iron import into cell"/>
    <property type="evidence" value="ECO:0007669"/>
    <property type="project" value="TreeGrafter"/>
</dbReference>
<sequence length="358" mass="38609">MSIDTGSISLEKIEQEYTSFVGRKIIFLIVLLLLIVVLIGVATTLGIIDLSVLEVYSVIFHKFLPQYFQVPSEVADQVVWNIRLSRILFGIFAGMGLGIAGAVMQVVLKNPLASPYTLGISSAAGFGAALAIIMGWGFFGNFLIAGNAFIFALISSMFIVGIARHKGATPEIMILSGITIMYFFSACVTLLEYFADPDAVKGVVFWMVGSMGKASWDKLGVLACVLAVCLPILIWKSWDFNIISSGDETAKSLGVDVDRLRNLSMIISSLMVASIVAFTGTIGFIGLVAPHITRMIIGGDNKYVLPCSALVGGLLLAGADVVAQNIIPPVILPIGVMTAFMGIPLFFYLIMRRRKGYW</sequence>
<feature type="transmembrane region" description="Helical" evidence="11">
    <location>
        <begin position="215"/>
        <end position="235"/>
    </location>
</feature>
<evidence type="ECO:0000256" key="5">
    <source>
        <dbReference type="ARBA" id="ARBA00022692"/>
    </source>
</evidence>
<comment type="function">
    <text evidence="8">Required for corrinoid utilization. Probably part of the ABC transporter complex BtuCDF involved in cobalamin (vitamin B12) import. Probably involved in the translocation of the substrate across the membrane.</text>
</comment>
<feature type="transmembrane region" description="Helical" evidence="11">
    <location>
        <begin position="330"/>
        <end position="351"/>
    </location>
</feature>
<dbReference type="GeneID" id="97607894"/>
<feature type="transmembrane region" description="Helical" evidence="11">
    <location>
        <begin position="87"/>
        <end position="108"/>
    </location>
</feature>
<dbReference type="CDD" id="cd06550">
    <property type="entry name" value="TM_ABC_iron-siderophores_like"/>
    <property type="match status" value="1"/>
</dbReference>
<evidence type="ECO:0000256" key="1">
    <source>
        <dbReference type="ARBA" id="ARBA00004651"/>
    </source>
</evidence>
<evidence type="ECO:0000256" key="4">
    <source>
        <dbReference type="ARBA" id="ARBA00022475"/>
    </source>
</evidence>
<dbReference type="Proteomes" id="UP000245934">
    <property type="component" value="Unassembled WGS sequence"/>
</dbReference>
<feature type="transmembrane region" description="Helical" evidence="11">
    <location>
        <begin position="142"/>
        <end position="160"/>
    </location>
</feature>
<proteinExistence type="inferred from homology"/>
<comment type="subcellular location">
    <subcellularLocation>
        <location evidence="1">Cell membrane</location>
        <topology evidence="1">Multi-pass membrane protein</topology>
    </subcellularLocation>
</comment>
<feature type="transmembrane region" description="Helical" evidence="11">
    <location>
        <begin position="25"/>
        <end position="48"/>
    </location>
</feature>
<keyword evidence="4" id="KW-1003">Cell membrane</keyword>
<accession>A0A2V2MXU4</accession>
<feature type="transmembrane region" description="Helical" evidence="11">
    <location>
        <begin position="269"/>
        <end position="291"/>
    </location>
</feature>
<feature type="transmembrane region" description="Helical" evidence="11">
    <location>
        <begin position="303"/>
        <end position="323"/>
    </location>
</feature>
<comment type="caution">
    <text evidence="12">The sequence shown here is derived from an EMBL/GenBank/DDBJ whole genome shotgun (WGS) entry which is preliminary data.</text>
</comment>
<protein>
    <recommendedName>
        <fullName evidence="10">Cobalamin import system permease protein BtuC</fullName>
    </recommendedName>
</protein>
<feature type="transmembrane region" description="Helical" evidence="11">
    <location>
        <begin position="115"/>
        <end position="136"/>
    </location>
</feature>
<dbReference type="PANTHER" id="PTHR30472:SF25">
    <property type="entry name" value="ABC TRANSPORTER PERMEASE PROTEIN MJ0876-RELATED"/>
    <property type="match status" value="1"/>
</dbReference>
<dbReference type="GO" id="GO:0005886">
    <property type="term" value="C:plasma membrane"/>
    <property type="evidence" value="ECO:0007669"/>
    <property type="project" value="UniProtKB-SubCell"/>
</dbReference>
<comment type="subunit">
    <text evidence="9">The complex is composed of two ATP-binding proteins (BtuD), two transmembrane proteins (BtuC) and a solute-binding protein (BtuF).</text>
</comment>
<dbReference type="Gene3D" id="1.10.3470.10">
    <property type="entry name" value="ABC transporter involved in vitamin B12 uptake, BtuC"/>
    <property type="match status" value="1"/>
</dbReference>
<dbReference type="GO" id="GO:0022857">
    <property type="term" value="F:transmembrane transporter activity"/>
    <property type="evidence" value="ECO:0007669"/>
    <property type="project" value="InterPro"/>
</dbReference>
<evidence type="ECO:0000313" key="12">
    <source>
        <dbReference type="EMBL" id="PWR70206.1"/>
    </source>
</evidence>
<name>A0A2V2MXU4_9EURY</name>